<evidence type="ECO:0000256" key="10">
    <source>
        <dbReference type="ARBA" id="ARBA00023004"/>
    </source>
</evidence>
<dbReference type="InterPro" id="IPR023404">
    <property type="entry name" value="rSAM_horseshoe"/>
</dbReference>
<keyword evidence="9 15" id="KW-0560">Oxidoreductase</keyword>
<dbReference type="InterPro" id="IPR004558">
    <property type="entry name" value="Coprogen_oxidase_HemN"/>
</dbReference>
<evidence type="ECO:0000256" key="13">
    <source>
        <dbReference type="ARBA" id="ARBA00024295"/>
    </source>
</evidence>
<feature type="binding site" evidence="16">
    <location>
        <position position="165"/>
    </location>
    <ligand>
        <name>S-adenosyl-L-methionine</name>
        <dbReference type="ChEBI" id="CHEBI:59789"/>
        <label>2</label>
    </ligand>
</feature>
<feature type="binding site" evidence="16">
    <location>
        <begin position="61"/>
        <end position="63"/>
    </location>
    <ligand>
        <name>S-adenosyl-L-methionine</name>
        <dbReference type="ChEBI" id="CHEBI:59789"/>
        <label>2</label>
    </ligand>
</feature>
<evidence type="ECO:0000256" key="15">
    <source>
        <dbReference type="PIRNR" id="PIRNR000167"/>
    </source>
</evidence>
<dbReference type="InterPro" id="IPR007197">
    <property type="entry name" value="rSAM"/>
</dbReference>
<keyword evidence="20" id="KW-1185">Reference proteome</keyword>
<feature type="binding site" evidence="17">
    <location>
        <position position="62"/>
    </location>
    <ligand>
        <name>[4Fe-4S] cluster</name>
        <dbReference type="ChEBI" id="CHEBI:49883"/>
        <note>4Fe-4S-S-AdoMet</note>
    </ligand>
</feature>
<dbReference type="EC" id="1.3.98.3" evidence="15"/>
<evidence type="ECO:0000256" key="11">
    <source>
        <dbReference type="ARBA" id="ARBA00023014"/>
    </source>
</evidence>
<dbReference type="PIRSF" id="PIRSF000167">
    <property type="entry name" value="HemN"/>
    <property type="match status" value="1"/>
</dbReference>
<evidence type="ECO:0000313" key="19">
    <source>
        <dbReference type="EMBL" id="RED16290.1"/>
    </source>
</evidence>
<dbReference type="OrthoDB" id="9808022at2"/>
<evidence type="ECO:0000256" key="1">
    <source>
        <dbReference type="ARBA" id="ARBA00004496"/>
    </source>
</evidence>
<dbReference type="GO" id="GO:0005737">
    <property type="term" value="C:cytoplasm"/>
    <property type="evidence" value="ECO:0007669"/>
    <property type="project" value="UniProtKB-SubCell"/>
</dbReference>
<comment type="subcellular location">
    <subcellularLocation>
        <location evidence="1 15">Cytoplasm</location>
    </subcellularLocation>
</comment>
<keyword evidence="11 15" id="KW-0411">Iron-sulfur</keyword>
<dbReference type="SFLD" id="SFLDS00029">
    <property type="entry name" value="Radical_SAM"/>
    <property type="match status" value="1"/>
</dbReference>
<evidence type="ECO:0000256" key="8">
    <source>
        <dbReference type="ARBA" id="ARBA00022723"/>
    </source>
</evidence>
<name>A0A3D9FEP2_9SPHN</name>
<feature type="binding site" evidence="16">
    <location>
        <position position="202"/>
    </location>
    <ligand>
        <name>S-adenosyl-L-methionine</name>
        <dbReference type="ChEBI" id="CHEBI:59789"/>
        <label>2</label>
    </ligand>
</feature>
<dbReference type="SFLD" id="SFLDG01065">
    <property type="entry name" value="anaerobic_coproporphyrinogen-I"/>
    <property type="match status" value="1"/>
</dbReference>
<feature type="domain" description="Radical SAM core" evidence="18">
    <location>
        <begin position="40"/>
        <end position="276"/>
    </location>
</feature>
<dbReference type="PANTHER" id="PTHR13932">
    <property type="entry name" value="COPROPORPHYRINIGEN III OXIDASE"/>
    <property type="match status" value="1"/>
</dbReference>
<dbReference type="GO" id="GO:0006782">
    <property type="term" value="P:protoporphyrinogen IX biosynthetic process"/>
    <property type="evidence" value="ECO:0007669"/>
    <property type="project" value="UniProtKB-UniPathway"/>
</dbReference>
<evidence type="ECO:0000256" key="16">
    <source>
        <dbReference type="PIRSR" id="PIRSR000167-1"/>
    </source>
</evidence>
<feature type="binding site" evidence="16">
    <location>
        <position position="138"/>
    </location>
    <ligand>
        <name>S-adenosyl-L-methionine</name>
        <dbReference type="ChEBI" id="CHEBI:59789"/>
        <label>1</label>
    </ligand>
</feature>
<comment type="pathway">
    <text evidence="2 15">Porphyrin-containing compound metabolism; protoporphyrin-IX biosynthesis; protoporphyrinogen-IX from coproporphyrinogen-III (AdoMet route): step 1/1.</text>
</comment>
<evidence type="ECO:0000313" key="20">
    <source>
        <dbReference type="Proteomes" id="UP000256310"/>
    </source>
</evidence>
<comment type="catalytic activity">
    <reaction evidence="14 15">
        <text>coproporphyrinogen III + 2 S-adenosyl-L-methionine = protoporphyrinogen IX + 2 5'-deoxyadenosine + 2 L-methionine + 2 CO2</text>
        <dbReference type="Rhea" id="RHEA:15425"/>
        <dbReference type="ChEBI" id="CHEBI:16526"/>
        <dbReference type="ChEBI" id="CHEBI:17319"/>
        <dbReference type="ChEBI" id="CHEBI:57307"/>
        <dbReference type="ChEBI" id="CHEBI:57309"/>
        <dbReference type="ChEBI" id="CHEBI:57844"/>
        <dbReference type="ChEBI" id="CHEBI:59789"/>
        <dbReference type="EC" id="1.3.98.3"/>
    </reaction>
</comment>
<evidence type="ECO:0000256" key="6">
    <source>
        <dbReference type="ARBA" id="ARBA00022490"/>
    </source>
</evidence>
<sequence>MWPYIPELLEQPVPRYTSYPTAAEFEPVDAGFHEAGFDELAPGTAVSLYAHIPFCDKICWYCGCNTGAANRADRLTAYLDALHMEVETVAERLGNQRPVTQLAFGGGSPNAIEPVDFVRLLDHILIAFDALDARISIELDPRSLTTEWMALLGRAGVSHASLGVQTFDAGLQARIGRIQPVESIKRAVAGMRDNGIASLNFDLMYGLPGQTIADLTATLEQAVALKPERIALFGYAHLPAAIPRQRQIDASDMPDGRARFEMADLGFSMLTAAGYRPIGFDHFALPDDPLTLACETGGMRRNFQGFTDDKSETLIGLGASSISSFPDRLVQNQKNSGRYRELAGANRLATERGILRGAIDRKHGAVIEDLLCAGTANIGVLDISPDTHIRLGKFCQLGLLEQNADNIAITEDGRPYSRAIASLFDLHRIAEEQRFSRAV</sequence>
<keyword evidence="7 15" id="KW-0949">S-adenosyl-L-methionine</keyword>
<protein>
    <recommendedName>
        <fullName evidence="15">Coproporphyrinogen-III oxidase</fullName>
        <ecNumber evidence="15">1.3.98.3</ecNumber>
    </recommendedName>
</protein>
<feature type="binding site" evidence="17">
    <location>
        <position position="55"/>
    </location>
    <ligand>
        <name>[4Fe-4S] cluster</name>
        <dbReference type="ChEBI" id="CHEBI:49883"/>
        <note>4Fe-4S-S-AdoMet</note>
    </ligand>
</feature>
<feature type="binding site" evidence="16">
    <location>
        <position position="322"/>
    </location>
    <ligand>
        <name>S-adenosyl-L-methionine</name>
        <dbReference type="ChEBI" id="CHEBI:59789"/>
        <label>1</label>
    </ligand>
</feature>
<feature type="binding site" evidence="16">
    <location>
        <position position="177"/>
    </location>
    <ligand>
        <name>S-adenosyl-L-methionine</name>
        <dbReference type="ChEBI" id="CHEBI:59789"/>
        <label>2</label>
    </ligand>
</feature>
<dbReference type="UniPathway" id="UPA00251">
    <property type="reaction ID" value="UER00323"/>
</dbReference>
<accession>A0A3D9FEP2</accession>
<evidence type="ECO:0000256" key="7">
    <source>
        <dbReference type="ARBA" id="ARBA00022691"/>
    </source>
</evidence>
<comment type="function">
    <text evidence="13">Involved in the heme biosynthesis. Catalyzes the anaerobic oxidative decarboxylation of propionate groups of rings A and B of coproporphyrinogen III to yield the vinyl groups in protoporphyrinogen IX.</text>
</comment>
<organism evidence="19 20">
    <name type="scientific">Parasphingopyxis lamellibrachiae</name>
    <dbReference type="NCBI Taxonomy" id="680125"/>
    <lineage>
        <taxon>Bacteria</taxon>
        <taxon>Pseudomonadati</taxon>
        <taxon>Pseudomonadota</taxon>
        <taxon>Alphaproteobacteria</taxon>
        <taxon>Sphingomonadales</taxon>
        <taxon>Sphingomonadaceae</taxon>
        <taxon>Parasphingopyxis</taxon>
    </lineage>
</organism>
<dbReference type="GO" id="GO:0051989">
    <property type="term" value="F:coproporphyrinogen dehydrogenase activity"/>
    <property type="evidence" value="ECO:0007669"/>
    <property type="project" value="UniProtKB-EC"/>
</dbReference>
<keyword evidence="6 15" id="KW-0963">Cytoplasm</keyword>
<dbReference type="GO" id="GO:0051539">
    <property type="term" value="F:4 iron, 4 sulfur cluster binding"/>
    <property type="evidence" value="ECO:0007669"/>
    <property type="project" value="UniProtKB-KW"/>
</dbReference>
<evidence type="ECO:0000256" key="17">
    <source>
        <dbReference type="PIRSR" id="PIRSR000167-2"/>
    </source>
</evidence>
<evidence type="ECO:0000256" key="5">
    <source>
        <dbReference type="ARBA" id="ARBA00022485"/>
    </source>
</evidence>
<gene>
    <name evidence="19" type="ORF">DFR46_1312</name>
</gene>
<dbReference type="NCBIfam" id="TIGR00538">
    <property type="entry name" value="hemN"/>
    <property type="match status" value="1"/>
</dbReference>
<comment type="cofactor">
    <cofactor evidence="15 17">
        <name>[4Fe-4S] cluster</name>
        <dbReference type="ChEBI" id="CHEBI:49883"/>
    </cofactor>
    <text evidence="15 17">Binds 1 [4Fe-4S] cluster. The cluster is coordinated with 3 cysteines and an exchangeable S-adenosyl-L-methionine.</text>
</comment>
<dbReference type="CDD" id="cd01335">
    <property type="entry name" value="Radical_SAM"/>
    <property type="match status" value="1"/>
</dbReference>
<keyword evidence="12 15" id="KW-0627">Porphyrin biosynthesis</keyword>
<comment type="similarity">
    <text evidence="3 15">Belongs to the anaerobic coproporphyrinogen-III oxidase family.</text>
</comment>
<keyword evidence="10 15" id="KW-0408">Iron</keyword>
<dbReference type="RefSeq" id="WP_116235712.1">
    <property type="nucleotide sequence ID" value="NZ_QRDP01000004.1"/>
</dbReference>
<dbReference type="GO" id="GO:0004109">
    <property type="term" value="F:coproporphyrinogen oxidase activity"/>
    <property type="evidence" value="ECO:0007669"/>
    <property type="project" value="InterPro"/>
</dbReference>
<dbReference type="EMBL" id="QRDP01000004">
    <property type="protein sequence ID" value="RED16290.1"/>
    <property type="molecule type" value="Genomic_DNA"/>
</dbReference>
<evidence type="ECO:0000256" key="9">
    <source>
        <dbReference type="ARBA" id="ARBA00023002"/>
    </source>
</evidence>
<dbReference type="PANTHER" id="PTHR13932:SF6">
    <property type="entry name" value="OXYGEN-INDEPENDENT COPROPORPHYRINOGEN III OXIDASE"/>
    <property type="match status" value="1"/>
</dbReference>
<dbReference type="Pfam" id="PF04055">
    <property type="entry name" value="Radical_SAM"/>
    <property type="match status" value="1"/>
</dbReference>
<feature type="binding site" evidence="17">
    <location>
        <position position="59"/>
    </location>
    <ligand>
        <name>[4Fe-4S] cluster</name>
        <dbReference type="ChEBI" id="CHEBI:49883"/>
        <note>4Fe-4S-S-AdoMet</note>
    </ligand>
</feature>
<comment type="subunit">
    <text evidence="4">Monomer.</text>
</comment>
<dbReference type="Gene3D" id="3.80.30.20">
    <property type="entry name" value="tm_1862 like domain"/>
    <property type="match status" value="1"/>
</dbReference>
<keyword evidence="8 15" id="KW-0479">Metal-binding</keyword>
<dbReference type="AlphaFoldDB" id="A0A3D9FEP2"/>
<dbReference type="SMART" id="SM00729">
    <property type="entry name" value="Elp3"/>
    <property type="match status" value="1"/>
</dbReference>
<keyword evidence="5 15" id="KW-0004">4Fe-4S</keyword>
<evidence type="ECO:0000256" key="2">
    <source>
        <dbReference type="ARBA" id="ARBA00004785"/>
    </source>
</evidence>
<feature type="binding site" evidence="16">
    <location>
        <position position="49"/>
    </location>
    <ligand>
        <name>S-adenosyl-L-methionine</name>
        <dbReference type="ChEBI" id="CHEBI:59789"/>
        <label>1</label>
    </ligand>
</feature>
<evidence type="ECO:0000259" key="18">
    <source>
        <dbReference type="PROSITE" id="PS51918"/>
    </source>
</evidence>
<dbReference type="InterPro" id="IPR034505">
    <property type="entry name" value="Coproporphyrinogen-III_oxidase"/>
</dbReference>
<evidence type="ECO:0000256" key="3">
    <source>
        <dbReference type="ARBA" id="ARBA00005493"/>
    </source>
</evidence>
<feature type="binding site" evidence="16">
    <location>
        <position position="106"/>
    </location>
    <ligand>
        <name>S-adenosyl-L-methionine</name>
        <dbReference type="ChEBI" id="CHEBI:59789"/>
        <label>1</label>
    </ligand>
</feature>
<dbReference type="Gene3D" id="1.10.10.920">
    <property type="match status" value="1"/>
</dbReference>
<dbReference type="Proteomes" id="UP000256310">
    <property type="component" value="Unassembled WGS sequence"/>
</dbReference>
<evidence type="ECO:0000256" key="12">
    <source>
        <dbReference type="ARBA" id="ARBA00023244"/>
    </source>
</evidence>
<dbReference type="InterPro" id="IPR058240">
    <property type="entry name" value="rSAM_sf"/>
</dbReference>
<reference evidence="19 20" key="1">
    <citation type="submission" date="2018-07" db="EMBL/GenBank/DDBJ databases">
        <title>Genomic Encyclopedia of Type Strains, Phase IV (KMG-IV): sequencing the most valuable type-strain genomes for metagenomic binning, comparative biology and taxonomic classification.</title>
        <authorList>
            <person name="Goeker M."/>
        </authorList>
    </citation>
    <scope>NUCLEOTIDE SEQUENCE [LARGE SCALE GENOMIC DNA]</scope>
    <source>
        <strain evidence="19 20">DSM 26725</strain>
    </source>
</reference>
<dbReference type="InterPro" id="IPR006638">
    <property type="entry name" value="Elp3/MiaA/NifB-like_rSAM"/>
</dbReference>
<comment type="caution">
    <text evidence="19">The sequence shown here is derived from an EMBL/GenBank/DDBJ whole genome shotgun (WGS) entry which is preliminary data.</text>
</comment>
<dbReference type="SUPFAM" id="SSF102114">
    <property type="entry name" value="Radical SAM enzymes"/>
    <property type="match status" value="1"/>
</dbReference>
<proteinExistence type="inferred from homology"/>
<evidence type="ECO:0000256" key="4">
    <source>
        <dbReference type="ARBA" id="ARBA00011245"/>
    </source>
</evidence>
<dbReference type="GO" id="GO:0046872">
    <property type="term" value="F:metal ion binding"/>
    <property type="evidence" value="ECO:0007669"/>
    <property type="project" value="UniProtKB-KW"/>
</dbReference>
<feature type="binding site" evidence="16">
    <location>
        <position position="236"/>
    </location>
    <ligand>
        <name>S-adenosyl-L-methionine</name>
        <dbReference type="ChEBI" id="CHEBI:59789"/>
        <label>2</label>
    </ligand>
</feature>
<evidence type="ECO:0000256" key="14">
    <source>
        <dbReference type="ARBA" id="ARBA00048321"/>
    </source>
</evidence>
<dbReference type="PROSITE" id="PS51918">
    <property type="entry name" value="RADICAL_SAM"/>
    <property type="match status" value="1"/>
</dbReference>